<protein>
    <submittedName>
        <fullName evidence="2">Uncharacterized protein YukE</fullName>
    </submittedName>
</protein>
<feature type="compositionally biased region" description="Basic and acidic residues" evidence="1">
    <location>
        <begin position="79"/>
        <end position="89"/>
    </location>
</feature>
<proteinExistence type="predicted"/>
<keyword evidence="3" id="KW-1185">Reference proteome</keyword>
<accession>A0A852YZV4</accession>
<evidence type="ECO:0000313" key="3">
    <source>
        <dbReference type="Proteomes" id="UP000548304"/>
    </source>
</evidence>
<feature type="compositionally biased region" description="Polar residues" evidence="1">
    <location>
        <begin position="90"/>
        <end position="100"/>
    </location>
</feature>
<feature type="region of interest" description="Disordered" evidence="1">
    <location>
        <begin position="24"/>
        <end position="49"/>
    </location>
</feature>
<dbReference type="Gene3D" id="1.10.287.1060">
    <property type="entry name" value="ESAT-6-like"/>
    <property type="match status" value="1"/>
</dbReference>
<feature type="region of interest" description="Disordered" evidence="1">
    <location>
        <begin position="77"/>
        <end position="100"/>
    </location>
</feature>
<dbReference type="AlphaFoldDB" id="A0A852YZV4"/>
<reference evidence="2 3" key="1">
    <citation type="submission" date="2020-07" db="EMBL/GenBank/DDBJ databases">
        <title>Genomic Encyclopedia of Type Strains, Phase III (KMG-III): the genomes of soil and plant-associated and newly described type strains.</title>
        <authorList>
            <person name="Whitman W."/>
        </authorList>
    </citation>
    <scope>NUCLEOTIDE SEQUENCE [LARGE SCALE GENOMIC DNA]</scope>
    <source>
        <strain evidence="2 3">CECT 8576</strain>
    </source>
</reference>
<dbReference type="Proteomes" id="UP000548304">
    <property type="component" value="Unassembled WGS sequence"/>
</dbReference>
<evidence type="ECO:0000256" key="1">
    <source>
        <dbReference type="SAM" id="MobiDB-lite"/>
    </source>
</evidence>
<dbReference type="RefSeq" id="WP_246300407.1">
    <property type="nucleotide sequence ID" value="NZ_JACBYW010000003.1"/>
</dbReference>
<sequence>MGFTASGSDLSRIAQSFSGSAEEIRSQVKEVAASNVTPDKAGRKFHEQGTSYKEALEKVESNVKSFAELGDRLAQNFDESGKRYQDSDRSGANTIEQVRS</sequence>
<comment type="caution">
    <text evidence="2">The sequence shown here is derived from an EMBL/GenBank/DDBJ whole genome shotgun (WGS) entry which is preliminary data.</text>
</comment>
<name>A0A852YZV4_9ACTN</name>
<organism evidence="2 3">
    <name type="scientific">Actinopolyspora biskrensis</name>
    <dbReference type="NCBI Taxonomy" id="1470178"/>
    <lineage>
        <taxon>Bacteria</taxon>
        <taxon>Bacillati</taxon>
        <taxon>Actinomycetota</taxon>
        <taxon>Actinomycetes</taxon>
        <taxon>Actinopolysporales</taxon>
        <taxon>Actinopolysporaceae</taxon>
        <taxon>Actinopolyspora</taxon>
    </lineage>
</organism>
<gene>
    <name evidence="2" type="ORF">FHR84_001860</name>
</gene>
<evidence type="ECO:0000313" key="2">
    <source>
        <dbReference type="EMBL" id="NYH78535.1"/>
    </source>
</evidence>
<dbReference type="EMBL" id="JACBYW010000003">
    <property type="protein sequence ID" value="NYH78535.1"/>
    <property type="molecule type" value="Genomic_DNA"/>
</dbReference>